<evidence type="ECO:0000256" key="3">
    <source>
        <dbReference type="ARBA" id="ARBA00022808"/>
    </source>
</evidence>
<evidence type="ECO:0000256" key="2">
    <source>
        <dbReference type="ARBA" id="ARBA00012994"/>
    </source>
</evidence>
<evidence type="ECO:0000313" key="10">
    <source>
        <dbReference type="EMBL" id="OUS12332.1"/>
    </source>
</evidence>
<evidence type="ECO:0000256" key="1">
    <source>
        <dbReference type="ARBA" id="ARBA00005113"/>
    </source>
</evidence>
<dbReference type="GO" id="GO:0019557">
    <property type="term" value="P:L-histidine catabolic process to glutamate and formate"/>
    <property type="evidence" value="ECO:0007669"/>
    <property type="project" value="UniProtKB-UniPathway"/>
</dbReference>
<dbReference type="GO" id="GO:0019556">
    <property type="term" value="P:L-histidine catabolic process to glutamate and formamide"/>
    <property type="evidence" value="ECO:0007669"/>
    <property type="project" value="UniProtKB-UniPathway"/>
</dbReference>
<dbReference type="Pfam" id="PF00221">
    <property type="entry name" value="Lyase_aromatic"/>
    <property type="match status" value="1"/>
</dbReference>
<evidence type="ECO:0000256" key="6">
    <source>
        <dbReference type="NCBIfam" id="TIGR01225"/>
    </source>
</evidence>
<dbReference type="PROSITE" id="PS00488">
    <property type="entry name" value="PAL_HISTIDASE"/>
    <property type="match status" value="1"/>
</dbReference>
<evidence type="ECO:0000256" key="5">
    <source>
        <dbReference type="ARBA" id="ARBA00049269"/>
    </source>
</evidence>
<dbReference type="CDD" id="cd00332">
    <property type="entry name" value="PAL-HAL"/>
    <property type="match status" value="1"/>
</dbReference>
<dbReference type="InterPro" id="IPR008948">
    <property type="entry name" value="L-Aspartase-like"/>
</dbReference>
<sequence>MIHEISPKRLSLRDLNDIDKNVTEIKLSDVSIAAIEKCRRYLDDNFGTTDSPATYGINTGFGSLCNTQIDKKHLTQLQHNLIMSHACGTGDQVPDHIVRWMLFLKIQSLSYGHSGISIQVVQRLVDFYNHGVYPVIYEQGSLGASGDLAPLAHLALPLIGLGEVTYEGKRYTGEEINELKGWKTLQLQSKEGLALINGTQFMLAYGVYLSLESQKLWYWAHITTALSIDGYSCNMSPFDERIHFIRPHKGQLKSASIIRELLQDSDIAAEVKANVQDPYSFRCTPQVHGASKDALDHVIKTVLTECNSVTDNPNVFPESDTIISGGNFHGQPLALALDFLSIAMSEIGSISERRIFQLMSGTRGLPPFLCKDAGLNSGMMILQYTAASIVSQNKQLSNPASTDSIVSSNGQEDHVSMGANAATKAYKVVSNLKTILSIELLTSIQSLDFHEKNTSSFLSSIKNIVRNEISTYNEDRVMYTDIKESQAIIDSMYIDDFSIFD</sequence>
<evidence type="ECO:0000256" key="4">
    <source>
        <dbReference type="ARBA" id="ARBA00023239"/>
    </source>
</evidence>
<dbReference type="RefSeq" id="WP_303687363.1">
    <property type="nucleotide sequence ID" value="NZ_MAAX01000160.1"/>
</dbReference>
<dbReference type="SUPFAM" id="SSF48557">
    <property type="entry name" value="L-aspartase-like"/>
    <property type="match status" value="1"/>
</dbReference>
<dbReference type="NCBIfam" id="NF006871">
    <property type="entry name" value="PRK09367.1"/>
    <property type="match status" value="1"/>
</dbReference>
<dbReference type="UniPathway" id="UPA00379">
    <property type="reaction ID" value="UER00549"/>
</dbReference>
<keyword evidence="4 7" id="KW-0456">Lyase</keyword>
<dbReference type="AlphaFoldDB" id="A0A1Z8APS1"/>
<dbReference type="InterPro" id="IPR005921">
    <property type="entry name" value="HutH"/>
</dbReference>
<dbReference type="EMBL" id="MAAX01000160">
    <property type="protein sequence ID" value="OUS12332.1"/>
    <property type="molecule type" value="Genomic_DNA"/>
</dbReference>
<keyword evidence="3 8" id="KW-0369">Histidine metabolism</keyword>
<dbReference type="InterPro" id="IPR024083">
    <property type="entry name" value="Fumarase/histidase_N"/>
</dbReference>
<gene>
    <name evidence="10" type="ORF">A9Q93_10380</name>
</gene>
<dbReference type="Proteomes" id="UP000196102">
    <property type="component" value="Unassembled WGS sequence"/>
</dbReference>
<comment type="similarity">
    <text evidence="7">Belongs to the PAL/histidase family.</text>
</comment>
<evidence type="ECO:0000256" key="7">
    <source>
        <dbReference type="RuleBase" id="RU003954"/>
    </source>
</evidence>
<evidence type="ECO:0000256" key="9">
    <source>
        <dbReference type="RuleBase" id="RU004480"/>
    </source>
</evidence>
<name>A0A1Z8APS1_9FLAO</name>
<comment type="catalytic activity">
    <reaction evidence="5 8">
        <text>L-histidine = trans-urocanate + NH4(+)</text>
        <dbReference type="Rhea" id="RHEA:21232"/>
        <dbReference type="ChEBI" id="CHEBI:17771"/>
        <dbReference type="ChEBI" id="CHEBI:28938"/>
        <dbReference type="ChEBI" id="CHEBI:57595"/>
        <dbReference type="EC" id="4.3.1.3"/>
    </reaction>
</comment>
<proteinExistence type="inferred from homology"/>
<accession>A0A1Z8APS1</accession>
<dbReference type="GO" id="GO:0004397">
    <property type="term" value="F:histidine ammonia-lyase activity"/>
    <property type="evidence" value="ECO:0007669"/>
    <property type="project" value="UniProtKB-UniRule"/>
</dbReference>
<reference evidence="11" key="1">
    <citation type="journal article" date="2017" name="Proc. Natl. Acad. Sci. U.S.A.">
        <title>Simulation of Deepwater Horizon oil plume reveals substrate specialization within a complex community of hydrocarbon-degraders.</title>
        <authorList>
            <person name="Hu P."/>
            <person name="Dubinsky E.A."/>
            <person name="Probst A.J."/>
            <person name="Wang J."/>
            <person name="Sieber C.M.K."/>
            <person name="Tom L.M."/>
            <person name="Gardinali P."/>
            <person name="Banfield J.F."/>
            <person name="Atlas R.M."/>
            <person name="Andersen G.L."/>
        </authorList>
    </citation>
    <scope>NUCLEOTIDE SEQUENCE [LARGE SCALE GENOMIC DNA]</scope>
</reference>
<dbReference type="GO" id="GO:0005737">
    <property type="term" value="C:cytoplasm"/>
    <property type="evidence" value="ECO:0007669"/>
    <property type="project" value="UniProtKB-SubCell"/>
</dbReference>
<comment type="subcellular location">
    <subcellularLocation>
        <location evidence="9">Cytoplasm</location>
    </subcellularLocation>
</comment>
<dbReference type="EC" id="4.3.1.3" evidence="2 6"/>
<dbReference type="InterPro" id="IPR022313">
    <property type="entry name" value="Phe/His_NH3-lyase_AS"/>
</dbReference>
<dbReference type="Gene3D" id="1.10.275.10">
    <property type="entry name" value="Fumarase/aspartase (N-terminal domain)"/>
    <property type="match status" value="1"/>
</dbReference>
<dbReference type="FunFam" id="1.10.275.10:FF:000005">
    <property type="entry name" value="Histidine ammonia-lyase"/>
    <property type="match status" value="1"/>
</dbReference>
<protein>
    <recommendedName>
        <fullName evidence="2 6">Histidine ammonia-lyase</fullName>
        <ecNumber evidence="2 6">4.3.1.3</ecNumber>
    </recommendedName>
</protein>
<comment type="pathway">
    <text evidence="1 8">Amino-acid degradation; L-histidine degradation into L-glutamate; N-formimidoyl-L-glutamate from L-histidine: step 1/3.</text>
</comment>
<dbReference type="InterPro" id="IPR001106">
    <property type="entry name" value="Aromatic_Lyase"/>
</dbReference>
<dbReference type="NCBIfam" id="TIGR01225">
    <property type="entry name" value="hutH"/>
    <property type="match status" value="1"/>
</dbReference>
<dbReference type="Gene3D" id="1.20.200.10">
    <property type="entry name" value="Fumarase/aspartase (Central domain)"/>
    <property type="match status" value="1"/>
</dbReference>
<evidence type="ECO:0000313" key="11">
    <source>
        <dbReference type="Proteomes" id="UP000196102"/>
    </source>
</evidence>
<dbReference type="FunFam" id="1.20.200.10:FF:000003">
    <property type="entry name" value="Histidine ammonia-lyase"/>
    <property type="match status" value="1"/>
</dbReference>
<comment type="caution">
    <text evidence="10">The sequence shown here is derived from an EMBL/GenBank/DDBJ whole genome shotgun (WGS) entry which is preliminary data.</text>
</comment>
<dbReference type="PANTHER" id="PTHR10362">
    <property type="entry name" value="HISTIDINE AMMONIA-LYASE"/>
    <property type="match status" value="1"/>
</dbReference>
<organism evidence="10 11">
    <name type="scientific">Nonlabens dokdonensis</name>
    <dbReference type="NCBI Taxonomy" id="328515"/>
    <lineage>
        <taxon>Bacteria</taxon>
        <taxon>Pseudomonadati</taxon>
        <taxon>Bacteroidota</taxon>
        <taxon>Flavobacteriia</taxon>
        <taxon>Flavobacteriales</taxon>
        <taxon>Flavobacteriaceae</taxon>
        <taxon>Nonlabens</taxon>
    </lineage>
</organism>
<evidence type="ECO:0000256" key="8">
    <source>
        <dbReference type="RuleBase" id="RU004479"/>
    </source>
</evidence>